<comment type="caution">
    <text evidence="2">The sequence shown here is derived from an EMBL/GenBank/DDBJ whole genome shotgun (WGS) entry which is preliminary data.</text>
</comment>
<sequence>MQQLSQQGFTRMQVTQTLLGRTRVVAWSPQFRREIVFNDNTGEILRDYWQALASTSGTAAPRIADPSGGGADDRDDDRRDDDDDRDDDDSGRGRGRGRGRGGDGDDD</sequence>
<protein>
    <submittedName>
        <fullName evidence="2">Uncharacterized protein</fullName>
    </submittedName>
</protein>
<organism evidence="2 3">
    <name type="scientific">Maritimibacter dapengensis</name>
    <dbReference type="NCBI Taxonomy" id="2836868"/>
    <lineage>
        <taxon>Bacteria</taxon>
        <taxon>Pseudomonadati</taxon>
        <taxon>Pseudomonadota</taxon>
        <taxon>Alphaproteobacteria</taxon>
        <taxon>Rhodobacterales</taxon>
        <taxon>Roseobacteraceae</taxon>
        <taxon>Maritimibacter</taxon>
    </lineage>
</organism>
<evidence type="ECO:0000313" key="3">
    <source>
        <dbReference type="Proteomes" id="UP000756530"/>
    </source>
</evidence>
<evidence type="ECO:0000256" key="1">
    <source>
        <dbReference type="SAM" id="MobiDB-lite"/>
    </source>
</evidence>
<feature type="compositionally biased region" description="Acidic residues" evidence="1">
    <location>
        <begin position="73"/>
        <end position="89"/>
    </location>
</feature>
<proteinExistence type="predicted"/>
<evidence type="ECO:0000313" key="2">
    <source>
        <dbReference type="EMBL" id="MBV7378568.1"/>
    </source>
</evidence>
<dbReference type="EMBL" id="JAHUZE010000002">
    <property type="protein sequence ID" value="MBV7378568.1"/>
    <property type="molecule type" value="Genomic_DNA"/>
</dbReference>
<keyword evidence="3" id="KW-1185">Reference proteome</keyword>
<accession>A0ABS6T002</accession>
<dbReference type="Proteomes" id="UP000756530">
    <property type="component" value="Unassembled WGS sequence"/>
</dbReference>
<name>A0ABS6T002_9RHOB</name>
<feature type="region of interest" description="Disordered" evidence="1">
    <location>
        <begin position="55"/>
        <end position="107"/>
    </location>
</feature>
<reference evidence="2 3" key="1">
    <citation type="submission" date="2021-05" db="EMBL/GenBank/DDBJ databases">
        <title>Culturable bacteria isolated from Daya Bay.</title>
        <authorList>
            <person name="Zheng W."/>
            <person name="Yu S."/>
            <person name="Huang Y."/>
        </authorList>
    </citation>
    <scope>NUCLEOTIDE SEQUENCE [LARGE SCALE GENOMIC DNA]</scope>
    <source>
        <strain evidence="2 3">DP4N28-5</strain>
    </source>
</reference>
<gene>
    <name evidence="2" type="ORF">KJP28_06485</name>
</gene>